<keyword evidence="2" id="KW-1185">Reference proteome</keyword>
<protein>
    <submittedName>
        <fullName evidence="1">Uncharacterized protein</fullName>
    </submittedName>
</protein>
<sequence length="86" mass="9715">MIIPISTACRSSLLQVFPPKNPSLWACSSTGRGITAITRLHETVTYVPFDAKFHGSSPAVSEDEARRNMLSWRTEDQALYWLQDYP</sequence>
<dbReference type="AlphaFoldDB" id="A0A3S5C0L3"/>
<reference evidence="1" key="1">
    <citation type="submission" date="2018-11" db="EMBL/GenBank/DDBJ databases">
        <authorList>
            <consortium name="Pathogen Informatics"/>
        </authorList>
    </citation>
    <scope>NUCLEOTIDE SEQUENCE</scope>
</reference>
<dbReference type="Proteomes" id="UP000784294">
    <property type="component" value="Unassembled WGS sequence"/>
</dbReference>
<evidence type="ECO:0000313" key="1">
    <source>
        <dbReference type="EMBL" id="VEL27557.1"/>
    </source>
</evidence>
<name>A0A3S5C0L3_9PLAT</name>
<organism evidence="1 2">
    <name type="scientific">Protopolystoma xenopodis</name>
    <dbReference type="NCBI Taxonomy" id="117903"/>
    <lineage>
        <taxon>Eukaryota</taxon>
        <taxon>Metazoa</taxon>
        <taxon>Spiralia</taxon>
        <taxon>Lophotrochozoa</taxon>
        <taxon>Platyhelminthes</taxon>
        <taxon>Monogenea</taxon>
        <taxon>Polyopisthocotylea</taxon>
        <taxon>Polystomatidea</taxon>
        <taxon>Polystomatidae</taxon>
        <taxon>Protopolystoma</taxon>
    </lineage>
</organism>
<dbReference type="EMBL" id="CAAALY010088048">
    <property type="protein sequence ID" value="VEL27557.1"/>
    <property type="molecule type" value="Genomic_DNA"/>
</dbReference>
<accession>A0A3S5C0L3</accession>
<comment type="caution">
    <text evidence="1">The sequence shown here is derived from an EMBL/GenBank/DDBJ whole genome shotgun (WGS) entry which is preliminary data.</text>
</comment>
<proteinExistence type="predicted"/>
<evidence type="ECO:0000313" key="2">
    <source>
        <dbReference type="Proteomes" id="UP000784294"/>
    </source>
</evidence>
<gene>
    <name evidence="1" type="ORF">PXEA_LOCUS20997</name>
</gene>